<keyword evidence="3" id="KW-0646">Protease inhibitor</keyword>
<keyword evidence="2" id="KW-1185">Reference proteome</keyword>
<name>A0ABM3NNH1_ACIJB</name>
<proteinExistence type="predicted"/>
<gene>
    <name evidence="3" type="primary">SPINK4</name>
</gene>
<evidence type="ECO:0000313" key="3">
    <source>
        <dbReference type="RefSeq" id="XP_053060982.1"/>
    </source>
</evidence>
<evidence type="ECO:0000313" key="2">
    <source>
        <dbReference type="Proteomes" id="UP001652583"/>
    </source>
</evidence>
<feature type="chain" id="PRO_5046332750" evidence="1">
    <location>
        <begin position="24"/>
        <end position="78"/>
    </location>
</feature>
<evidence type="ECO:0000256" key="1">
    <source>
        <dbReference type="SAM" id="SignalP"/>
    </source>
</evidence>
<accession>A0ABM3NNH1</accession>
<organism evidence="2 3">
    <name type="scientific">Acinonyx jubatus</name>
    <name type="common">Cheetah</name>
    <dbReference type="NCBI Taxonomy" id="32536"/>
    <lineage>
        <taxon>Eukaryota</taxon>
        <taxon>Metazoa</taxon>
        <taxon>Chordata</taxon>
        <taxon>Craniata</taxon>
        <taxon>Vertebrata</taxon>
        <taxon>Euteleostomi</taxon>
        <taxon>Mammalia</taxon>
        <taxon>Eutheria</taxon>
        <taxon>Laurasiatheria</taxon>
        <taxon>Carnivora</taxon>
        <taxon>Feliformia</taxon>
        <taxon>Felidae</taxon>
        <taxon>Felinae</taxon>
        <taxon>Acinonyx</taxon>
    </lineage>
</organism>
<keyword evidence="1" id="KW-0732">Signal</keyword>
<dbReference type="GeneID" id="106975987"/>
<feature type="signal peptide" evidence="1">
    <location>
        <begin position="1"/>
        <end position="23"/>
    </location>
</feature>
<reference evidence="3" key="1">
    <citation type="submission" date="2025-08" db="UniProtKB">
        <authorList>
            <consortium name="RefSeq"/>
        </authorList>
    </citation>
    <scope>IDENTIFICATION</scope>
    <source>
        <tissue evidence="3">Blood</tissue>
    </source>
</reference>
<dbReference type="RefSeq" id="XP_053060982.1">
    <property type="nucleotide sequence ID" value="XM_053205007.1"/>
</dbReference>
<keyword evidence="3" id="KW-0722">Serine protease inhibitor</keyword>
<dbReference type="GO" id="GO:0004867">
    <property type="term" value="F:serine-type endopeptidase inhibitor activity"/>
    <property type="evidence" value="ECO:0007669"/>
    <property type="project" value="UniProtKB-KW"/>
</dbReference>
<sequence length="78" mass="8622">MAVRLWVVALAMAALLIVDRASGKAKTTVLGTLPVMENSPLLETASFTEKCQCPWRESSLSQEWKTKQDIQIVKDGKC</sequence>
<protein>
    <submittedName>
        <fullName evidence="3">Serine protease inhibitor Kazal-type 4 isoform X2</fullName>
    </submittedName>
</protein>
<dbReference type="Proteomes" id="UP001652583">
    <property type="component" value="Chromosome D4"/>
</dbReference>